<proteinExistence type="predicted"/>
<evidence type="ECO:0000313" key="3">
    <source>
        <dbReference type="Proteomes" id="UP000005267"/>
    </source>
</evidence>
<dbReference type="Proteomes" id="UP000005267">
    <property type="component" value="Chromosome"/>
</dbReference>
<dbReference type="STRING" id="1036672.TKWG_07645"/>
<feature type="region of interest" description="Disordered" evidence="1">
    <location>
        <begin position="22"/>
        <end position="42"/>
    </location>
</feature>
<gene>
    <name evidence="2" type="ordered locus">TKWG_07645</name>
</gene>
<protein>
    <submittedName>
        <fullName evidence="2">Propionyl-CoA carboxylase</fullName>
    </submittedName>
</protein>
<reference evidence="2 3" key="1">
    <citation type="journal article" date="2011" name="J. Bacteriol.">
        <title>Whole-genome shotgun sequencing of the sulfur-oxidizing chemoautotroph Tetrathiobacter kashmirensis.</title>
        <authorList>
            <person name="Ghosh W."/>
            <person name="George A."/>
            <person name="Agarwal A."/>
            <person name="Raj P."/>
            <person name="Alam M."/>
            <person name="Pyne P."/>
            <person name="Das Gupta S.K."/>
        </authorList>
    </citation>
    <scope>NUCLEOTIDE SEQUENCE [LARGE SCALE GENOMIC DNA]</scope>
    <source>
        <strain evidence="2 3">WT001</strain>
    </source>
</reference>
<dbReference type="HOGENOM" id="CLU_3246091_0_0_4"/>
<dbReference type="KEGG" id="aka:TKWG_07645"/>
<sequence length="42" mass="4835">MQTFEYHGQQWKEEYEELNKRRKMAQAMGASKPCSGTRNAGG</sequence>
<dbReference type="EMBL" id="CP003555">
    <property type="protein sequence ID" value="AFK61946.1"/>
    <property type="molecule type" value="Genomic_DNA"/>
</dbReference>
<evidence type="ECO:0000313" key="2">
    <source>
        <dbReference type="EMBL" id="AFK61946.1"/>
    </source>
</evidence>
<reference evidence="3" key="2">
    <citation type="journal article" date="2013" name="PLoS ONE">
        <title>Genome implosion elicits host-confinement in Alcaligenaceae: evidence from the comparative genomics of Tetrathiobacter kashmirensis, a pathogen in the making.</title>
        <authorList>
            <person name="Ghosh W."/>
            <person name="Alam M."/>
            <person name="Roy C."/>
            <person name="Pyne P."/>
            <person name="George A."/>
            <person name="Chakraborty R."/>
            <person name="Majumder S."/>
            <person name="Agarwal A."/>
            <person name="Chakraborty S."/>
            <person name="Majumdar S."/>
            <person name="Gupta S.K."/>
        </authorList>
    </citation>
    <scope>NUCLEOTIDE SEQUENCE [LARGE SCALE GENOMIC DNA]</scope>
    <source>
        <strain evidence="3">WT001</strain>
    </source>
</reference>
<dbReference type="RefSeq" id="WP_014750037.1">
    <property type="nucleotide sequence ID" value="NC_017964.1"/>
</dbReference>
<evidence type="ECO:0000256" key="1">
    <source>
        <dbReference type="SAM" id="MobiDB-lite"/>
    </source>
</evidence>
<keyword evidence="3" id="KW-1185">Reference proteome</keyword>
<name>I3UAA8_ADVKW</name>
<accession>I3UAA8</accession>
<dbReference type="AlphaFoldDB" id="I3UAA8"/>
<organism evidence="2 3">
    <name type="scientific">Advenella kashmirensis (strain DSM 17095 / LMG 22695 / WT001)</name>
    <name type="common">Tetrathiobacter kashmirensis</name>
    <dbReference type="NCBI Taxonomy" id="1036672"/>
    <lineage>
        <taxon>Bacteria</taxon>
        <taxon>Pseudomonadati</taxon>
        <taxon>Pseudomonadota</taxon>
        <taxon>Betaproteobacteria</taxon>
        <taxon>Burkholderiales</taxon>
        <taxon>Alcaligenaceae</taxon>
    </lineage>
</organism>